<dbReference type="Proteomes" id="UP000020561">
    <property type="component" value="Unassembled WGS sequence"/>
</dbReference>
<dbReference type="AlphaFoldDB" id="X7XYX3"/>
<evidence type="ECO:0000313" key="1">
    <source>
        <dbReference type="EMBL" id="EUA00127.1"/>
    </source>
</evidence>
<dbReference type="EMBL" id="JAOA01000024">
    <property type="protein sequence ID" value="EUA00127.1"/>
    <property type="molecule type" value="Genomic_DNA"/>
</dbReference>
<proteinExistence type="predicted"/>
<protein>
    <submittedName>
        <fullName evidence="1">Oxidoreductase, molybdopterin binding domain protein</fullName>
    </submittedName>
</protein>
<reference evidence="1 2" key="1">
    <citation type="submission" date="2013-12" db="EMBL/GenBank/DDBJ databases">
        <authorList>
            <person name="Brown-Elliot B."/>
            <person name="Wallace R."/>
            <person name="Lenaerts A."/>
            <person name="Ordway D."/>
            <person name="DeGroote M.A."/>
            <person name="Parker T."/>
            <person name="Sizemore C."/>
            <person name="Tallon L.J."/>
            <person name="Sadzewicz L.K."/>
            <person name="Sengamalay N."/>
            <person name="Fraser C.M."/>
            <person name="Hine E."/>
            <person name="Shefchek K.A."/>
            <person name="Das S.P."/>
            <person name="Tettelin H."/>
        </authorList>
    </citation>
    <scope>NUCLEOTIDE SEQUENCE [LARGE SCALE GENOMIC DNA]</scope>
    <source>
        <strain evidence="1 2">662</strain>
    </source>
</reference>
<organism evidence="1 2">
    <name type="scientific">Mycobacterium kansasii 662</name>
    <dbReference type="NCBI Taxonomy" id="1299326"/>
    <lineage>
        <taxon>Bacteria</taxon>
        <taxon>Bacillati</taxon>
        <taxon>Actinomycetota</taxon>
        <taxon>Actinomycetes</taxon>
        <taxon>Mycobacteriales</taxon>
        <taxon>Mycobacteriaceae</taxon>
        <taxon>Mycobacterium</taxon>
    </lineage>
</organism>
<evidence type="ECO:0000313" key="2">
    <source>
        <dbReference type="Proteomes" id="UP000020561"/>
    </source>
</evidence>
<gene>
    <name evidence="1" type="ORF">I545_6700</name>
</gene>
<sequence>MDRCGAADLIAMVGGSRDADVRMVSLEAPGPYSRTVLPAGHAHDGQTLIALKLNGDHVHPITAIRAGSLQPSRPECCRANGCPDRGAAMRVLLFMSGLALPVTARSWCRRTTGDIMRIVVWALGGGGAP</sequence>
<dbReference type="RefSeq" id="WP_368072822.1">
    <property type="nucleotide sequence ID" value="NZ_JAOA01000024.1"/>
</dbReference>
<dbReference type="PATRIC" id="fig|1299326.3.peg.6437"/>
<name>X7XYX3_MYCKA</name>
<accession>X7XYX3</accession>
<comment type="caution">
    <text evidence="1">The sequence shown here is derived from an EMBL/GenBank/DDBJ whole genome shotgun (WGS) entry which is preliminary data.</text>
</comment>